<dbReference type="Gene3D" id="3.40.50.720">
    <property type="entry name" value="NAD(P)-binding Rossmann-like Domain"/>
    <property type="match status" value="1"/>
</dbReference>
<dbReference type="GO" id="GO:0009252">
    <property type="term" value="P:peptidoglycan biosynthetic process"/>
    <property type="evidence" value="ECO:0007669"/>
    <property type="project" value="UniProtKB-UniPathway"/>
</dbReference>
<evidence type="ECO:0000259" key="10">
    <source>
        <dbReference type="Pfam" id="PF02875"/>
    </source>
</evidence>
<evidence type="ECO:0000259" key="11">
    <source>
        <dbReference type="Pfam" id="PF08245"/>
    </source>
</evidence>
<dbReference type="GO" id="GO:0005524">
    <property type="term" value="F:ATP binding"/>
    <property type="evidence" value="ECO:0007669"/>
    <property type="project" value="UniProtKB-KW"/>
</dbReference>
<dbReference type="Pfam" id="PF02875">
    <property type="entry name" value="Mur_ligase_C"/>
    <property type="match status" value="1"/>
</dbReference>
<name>A0A0F9XT66_9ZZZZ</name>
<dbReference type="GO" id="GO:0008763">
    <property type="term" value="F:UDP-N-acetylmuramate-L-alanine ligase activity"/>
    <property type="evidence" value="ECO:0007669"/>
    <property type="project" value="UniProtKB-EC"/>
</dbReference>
<dbReference type="Pfam" id="PF08245">
    <property type="entry name" value="Mur_ligase_M"/>
    <property type="match status" value="1"/>
</dbReference>
<feature type="domain" description="Mur ligase central" evidence="11">
    <location>
        <begin position="107"/>
        <end position="289"/>
    </location>
</feature>
<evidence type="ECO:0000256" key="5">
    <source>
        <dbReference type="ARBA" id="ARBA00022598"/>
    </source>
</evidence>
<dbReference type="SUPFAM" id="SSF53623">
    <property type="entry name" value="MurD-like peptide ligases, catalytic domain"/>
    <property type="match status" value="1"/>
</dbReference>
<sequence length="457" mass="52116">MKVHFIGIGGIGVSALAQYFLKKGDTVTGSDLVSSEITDFLRKQRVKIYIGKHKETNISKDIDLVIYSPAVSSNNPELLKAKSYKLKTKSYPRALGEITKGYFTIAVSGTHGKSTTVAMIALILIKAGLNPTVILGTKLKEFGNSNFRMGQFPGGKPPHTIASGELRGRSVSRQIDKYLVIEADEWQASFLNYFPKIIVLTNIEREHLDYFKNLTHILRTYKKYISRLPEDGILVSNRNDENVYRLATKNRKPNIFYSLKQKEAKKMKKTLKVFGDHNVSNALAALAVARVLKVSDKIAYEALSEYNGAWRRFEVIQTDFDGRKLTIISDYAHHPTEIRATLKAAREKFRKRKIWVIFQPHQYQRTYYFFNEFVKAFDLADEIILTAVYDVAGRETKKISKKVSIKKLASSLKKRGESAHFIENFRKIPQFLRKKVKPEDIILIMGAGDIYTLVNKF</sequence>
<dbReference type="InterPro" id="IPR004101">
    <property type="entry name" value="Mur_ligase_C"/>
</dbReference>
<dbReference type="InterPro" id="IPR036615">
    <property type="entry name" value="Mur_ligase_C_dom_sf"/>
</dbReference>
<evidence type="ECO:0000256" key="1">
    <source>
        <dbReference type="ARBA" id="ARBA00004496"/>
    </source>
</evidence>
<evidence type="ECO:0000256" key="8">
    <source>
        <dbReference type="ARBA" id="ARBA00047833"/>
    </source>
</evidence>
<comment type="pathway">
    <text evidence="2">Cell wall biogenesis; peptidoglycan biosynthesis.</text>
</comment>
<evidence type="ECO:0000256" key="6">
    <source>
        <dbReference type="ARBA" id="ARBA00022741"/>
    </source>
</evidence>
<feature type="domain" description="Mur ligase N-terminal catalytic" evidence="9">
    <location>
        <begin position="2"/>
        <end position="102"/>
    </location>
</feature>
<dbReference type="Gene3D" id="3.40.1190.10">
    <property type="entry name" value="Mur-like, catalytic domain"/>
    <property type="match status" value="1"/>
</dbReference>
<comment type="catalytic activity">
    <reaction evidence="8">
        <text>UDP-N-acetyl-alpha-D-muramate + L-alanine + ATP = UDP-N-acetyl-alpha-D-muramoyl-L-alanine + ADP + phosphate + H(+)</text>
        <dbReference type="Rhea" id="RHEA:23372"/>
        <dbReference type="ChEBI" id="CHEBI:15378"/>
        <dbReference type="ChEBI" id="CHEBI:30616"/>
        <dbReference type="ChEBI" id="CHEBI:43474"/>
        <dbReference type="ChEBI" id="CHEBI:57972"/>
        <dbReference type="ChEBI" id="CHEBI:70757"/>
        <dbReference type="ChEBI" id="CHEBI:83898"/>
        <dbReference type="ChEBI" id="CHEBI:456216"/>
        <dbReference type="EC" id="6.3.2.8"/>
    </reaction>
</comment>
<dbReference type="EMBL" id="LAZR01000029">
    <property type="protein sequence ID" value="KKO02717.1"/>
    <property type="molecule type" value="Genomic_DNA"/>
</dbReference>
<dbReference type="HAMAP" id="MF_00046">
    <property type="entry name" value="MurC"/>
    <property type="match status" value="1"/>
</dbReference>
<dbReference type="InterPro" id="IPR050061">
    <property type="entry name" value="MurCDEF_pg_biosynth"/>
</dbReference>
<dbReference type="PANTHER" id="PTHR43445:SF3">
    <property type="entry name" value="UDP-N-ACETYLMURAMATE--L-ALANINE LIGASE"/>
    <property type="match status" value="1"/>
</dbReference>
<dbReference type="SUPFAM" id="SSF51984">
    <property type="entry name" value="MurCD N-terminal domain"/>
    <property type="match status" value="1"/>
</dbReference>
<evidence type="ECO:0000259" key="9">
    <source>
        <dbReference type="Pfam" id="PF01225"/>
    </source>
</evidence>
<reference evidence="12" key="1">
    <citation type="journal article" date="2015" name="Nature">
        <title>Complex archaea that bridge the gap between prokaryotes and eukaryotes.</title>
        <authorList>
            <person name="Spang A."/>
            <person name="Saw J.H."/>
            <person name="Jorgensen S.L."/>
            <person name="Zaremba-Niedzwiedzka K."/>
            <person name="Martijn J."/>
            <person name="Lind A.E."/>
            <person name="van Eijk R."/>
            <person name="Schleper C."/>
            <person name="Guy L."/>
            <person name="Ettema T.J."/>
        </authorList>
    </citation>
    <scope>NUCLEOTIDE SEQUENCE</scope>
</reference>
<dbReference type="UniPathway" id="UPA00219"/>
<evidence type="ECO:0000256" key="7">
    <source>
        <dbReference type="ARBA" id="ARBA00022840"/>
    </source>
</evidence>
<gene>
    <name evidence="12" type="ORF">LCGC14_0101660</name>
</gene>
<dbReference type="EC" id="6.3.2.8" evidence="3"/>
<evidence type="ECO:0000313" key="12">
    <source>
        <dbReference type="EMBL" id="KKO02717.1"/>
    </source>
</evidence>
<dbReference type="PANTHER" id="PTHR43445">
    <property type="entry name" value="UDP-N-ACETYLMURAMATE--L-ALANINE LIGASE-RELATED"/>
    <property type="match status" value="1"/>
</dbReference>
<organism evidence="12">
    <name type="scientific">marine sediment metagenome</name>
    <dbReference type="NCBI Taxonomy" id="412755"/>
    <lineage>
        <taxon>unclassified sequences</taxon>
        <taxon>metagenomes</taxon>
        <taxon>ecological metagenomes</taxon>
    </lineage>
</organism>
<dbReference type="InterPro" id="IPR036565">
    <property type="entry name" value="Mur-like_cat_sf"/>
</dbReference>
<dbReference type="InterPro" id="IPR000713">
    <property type="entry name" value="Mur_ligase_N"/>
</dbReference>
<evidence type="ECO:0000256" key="3">
    <source>
        <dbReference type="ARBA" id="ARBA00012211"/>
    </source>
</evidence>
<comment type="subcellular location">
    <subcellularLocation>
        <location evidence="1">Cytoplasm</location>
    </subcellularLocation>
</comment>
<dbReference type="InterPro" id="IPR005758">
    <property type="entry name" value="UDP-N-AcMur_Ala_ligase_MurC"/>
</dbReference>
<keyword evidence="4" id="KW-0963">Cytoplasm</keyword>
<proteinExistence type="inferred from homology"/>
<keyword evidence="7" id="KW-0067">ATP-binding</keyword>
<dbReference type="SUPFAM" id="SSF53244">
    <property type="entry name" value="MurD-like peptide ligases, peptide-binding domain"/>
    <property type="match status" value="1"/>
</dbReference>
<feature type="domain" description="Mur ligase C-terminal" evidence="10">
    <location>
        <begin position="311"/>
        <end position="448"/>
    </location>
</feature>
<dbReference type="AlphaFoldDB" id="A0A0F9XT66"/>
<comment type="caution">
    <text evidence="12">The sequence shown here is derived from an EMBL/GenBank/DDBJ whole genome shotgun (WGS) entry which is preliminary data.</text>
</comment>
<dbReference type="InterPro" id="IPR013221">
    <property type="entry name" value="Mur_ligase_cen"/>
</dbReference>
<keyword evidence="6" id="KW-0547">Nucleotide-binding</keyword>
<keyword evidence="5" id="KW-0436">Ligase</keyword>
<protein>
    <recommendedName>
        <fullName evidence="3">UDP-N-acetylmuramate--L-alanine ligase</fullName>
        <ecNumber evidence="3">6.3.2.8</ecNumber>
    </recommendedName>
</protein>
<dbReference type="Gene3D" id="3.90.190.20">
    <property type="entry name" value="Mur ligase, C-terminal domain"/>
    <property type="match status" value="1"/>
</dbReference>
<evidence type="ECO:0000256" key="4">
    <source>
        <dbReference type="ARBA" id="ARBA00022490"/>
    </source>
</evidence>
<evidence type="ECO:0000256" key="2">
    <source>
        <dbReference type="ARBA" id="ARBA00004752"/>
    </source>
</evidence>
<accession>A0A0F9XT66</accession>
<dbReference type="Pfam" id="PF01225">
    <property type="entry name" value="Mur_ligase"/>
    <property type="match status" value="1"/>
</dbReference>
<dbReference type="GO" id="GO:0005737">
    <property type="term" value="C:cytoplasm"/>
    <property type="evidence" value="ECO:0007669"/>
    <property type="project" value="UniProtKB-SubCell"/>
</dbReference>